<feature type="domain" description="Heterokaryon incompatibility" evidence="1">
    <location>
        <begin position="63"/>
        <end position="209"/>
    </location>
</feature>
<sequence>MFAPKMHIYTPLQHEEIRVLRCRRASTSTSLAGCSAAVKGPAFTALSHEIGIDEVSLTACPSFVALSYVWGSPNRDYQLTLCDNSLLPITKSVADALNYVLDDIEDGFIWIDQICINQSDTEERNQQVAKMGDIYRKACKVFVWLGLEGDGAERVDRIFQDFEKSRVDSTTDTVLREAFIFSLEAHLNRQAMIAIMKSPWFERAWVVQEFMLARKAILAHGRFRWHPDTMFLVTCLFRDIGRESFSEFLDHEISYLRKNHPFQIMQNNKEVHEDFHSLLSRMSSDCKVSEPRDLVYAFLALNKDPRIQIRPTYDVPVYRVFIEVARTIIATTGNLDILAVAPRQSRHESHFSVDFPENFPSWAPNWCCGLLSVPLFYRAGRVPFKACPSLSWVKPDPESDNPDHLVLQGRAIGIVYETSPVVSGMGSRERLIDFVRLEEQKAALRQILRRVTSQFRLTTQRVLRVCISDGSFVPHLSKTVVEQDIKFRQLAGLSEANLNSLLNVYENNEQFGPRSFEKRLLWEYVLVLRNRRLFVTADGRIGLTQNCVKAGDNIIIARGSATPLVIRAINEKKRTFRLIGQCYLENAMFGEECDFEGRPISSFIIA</sequence>
<dbReference type="InterPro" id="IPR010730">
    <property type="entry name" value="HET"/>
</dbReference>
<dbReference type="PANTHER" id="PTHR24148:SF64">
    <property type="entry name" value="HETEROKARYON INCOMPATIBILITY DOMAIN-CONTAINING PROTEIN"/>
    <property type="match status" value="1"/>
</dbReference>
<dbReference type="AlphaFoldDB" id="A0A365MR78"/>
<dbReference type="EMBL" id="PKMI01000052">
    <property type="protein sequence ID" value="RBA11039.1"/>
    <property type="molecule type" value="Genomic_DNA"/>
</dbReference>
<proteinExistence type="predicted"/>
<evidence type="ECO:0000313" key="2">
    <source>
        <dbReference type="EMBL" id="RBA11039.1"/>
    </source>
</evidence>
<accession>A0A365MR78</accession>
<dbReference type="Proteomes" id="UP000251714">
    <property type="component" value="Unassembled WGS sequence"/>
</dbReference>
<gene>
    <name evidence="2" type="ORF">FPRO05_14278</name>
</gene>
<reference evidence="2 3" key="1">
    <citation type="submission" date="2017-12" db="EMBL/GenBank/DDBJ databases">
        <title>Genome sequence of the mycotoxigenic crop pathogen Fusarium proliferatum, strain ITEM 2341 from Date Palm.</title>
        <authorList>
            <person name="Almiman B.F."/>
            <person name="Shittu T.A."/>
            <person name="Muthumeenakshi S."/>
            <person name="Baroncelli R."/>
            <person name="Sreenivasaprasada S."/>
        </authorList>
    </citation>
    <scope>NUCLEOTIDE SEQUENCE [LARGE SCALE GENOMIC DNA]</scope>
    <source>
        <strain evidence="2 3">ITEM 2341</strain>
    </source>
</reference>
<dbReference type="PANTHER" id="PTHR24148">
    <property type="entry name" value="ANKYRIN REPEAT DOMAIN-CONTAINING PROTEIN 39 HOMOLOG-RELATED"/>
    <property type="match status" value="1"/>
</dbReference>
<comment type="caution">
    <text evidence="2">The sequence shown here is derived from an EMBL/GenBank/DDBJ whole genome shotgun (WGS) entry which is preliminary data.</text>
</comment>
<evidence type="ECO:0000313" key="3">
    <source>
        <dbReference type="Proteomes" id="UP000251714"/>
    </source>
</evidence>
<organism evidence="2 3">
    <name type="scientific">Gibberella intermedia</name>
    <name type="common">Bulb rot disease fungus</name>
    <name type="synonym">Fusarium proliferatum</name>
    <dbReference type="NCBI Taxonomy" id="948311"/>
    <lineage>
        <taxon>Eukaryota</taxon>
        <taxon>Fungi</taxon>
        <taxon>Dikarya</taxon>
        <taxon>Ascomycota</taxon>
        <taxon>Pezizomycotina</taxon>
        <taxon>Sordariomycetes</taxon>
        <taxon>Hypocreomycetidae</taxon>
        <taxon>Hypocreales</taxon>
        <taxon>Nectriaceae</taxon>
        <taxon>Fusarium</taxon>
        <taxon>Fusarium fujikuroi species complex</taxon>
    </lineage>
</organism>
<evidence type="ECO:0000259" key="1">
    <source>
        <dbReference type="Pfam" id="PF06985"/>
    </source>
</evidence>
<dbReference type="Pfam" id="PF06985">
    <property type="entry name" value="HET"/>
    <property type="match status" value="1"/>
</dbReference>
<protein>
    <recommendedName>
        <fullName evidence="1">Heterokaryon incompatibility domain-containing protein</fullName>
    </recommendedName>
</protein>
<dbReference type="Pfam" id="PF26639">
    <property type="entry name" value="Het-6_barrel"/>
    <property type="match status" value="1"/>
</dbReference>
<name>A0A365MR78_GIBIN</name>
<dbReference type="InterPro" id="IPR052895">
    <property type="entry name" value="HetReg/Transcr_Mod"/>
</dbReference>